<dbReference type="AlphaFoldDB" id="A0AAJ1WKJ2"/>
<dbReference type="CDD" id="cd00430">
    <property type="entry name" value="PLPDE_III_AR"/>
    <property type="match status" value="1"/>
</dbReference>
<dbReference type="Pfam" id="PF00842">
    <property type="entry name" value="Ala_racemase_C"/>
    <property type="match status" value="1"/>
</dbReference>
<evidence type="ECO:0000256" key="6">
    <source>
        <dbReference type="PIRSR" id="PIRSR600821-50"/>
    </source>
</evidence>
<keyword evidence="10" id="KW-1185">Reference proteome</keyword>
<dbReference type="Proteomes" id="UP001237207">
    <property type="component" value="Unassembled WGS sequence"/>
</dbReference>
<accession>A0AAJ1WKJ2</accession>
<organism evidence="9 10">
    <name type="scientific">Oikeobacillus pervagus</name>
    <dbReference type="NCBI Taxonomy" id="1325931"/>
    <lineage>
        <taxon>Bacteria</taxon>
        <taxon>Bacillati</taxon>
        <taxon>Bacillota</taxon>
        <taxon>Bacilli</taxon>
        <taxon>Bacillales</taxon>
        <taxon>Bacillaceae</taxon>
        <taxon>Oikeobacillus</taxon>
    </lineage>
</organism>
<evidence type="ECO:0000313" key="9">
    <source>
        <dbReference type="EMBL" id="MDQ0216588.1"/>
    </source>
</evidence>
<dbReference type="FunFam" id="2.40.37.10:FF:000006">
    <property type="entry name" value="Alanine racemase"/>
    <property type="match status" value="1"/>
</dbReference>
<feature type="binding site" evidence="5 7">
    <location>
        <position position="314"/>
    </location>
    <ligand>
        <name>substrate</name>
    </ligand>
</feature>
<evidence type="ECO:0000256" key="2">
    <source>
        <dbReference type="ARBA" id="ARBA00001933"/>
    </source>
</evidence>
<keyword evidence="3 5" id="KW-0663">Pyridoxal phosphate</keyword>
<keyword evidence="4 5" id="KW-0413">Isomerase</keyword>
<reference evidence="9" key="1">
    <citation type="submission" date="2023-07" db="EMBL/GenBank/DDBJ databases">
        <title>Genomic Encyclopedia of Type Strains, Phase IV (KMG-IV): sequencing the most valuable type-strain genomes for metagenomic binning, comparative biology and taxonomic classification.</title>
        <authorList>
            <person name="Goeker M."/>
        </authorList>
    </citation>
    <scope>NUCLEOTIDE SEQUENCE</scope>
    <source>
        <strain evidence="9">DSM 23947</strain>
    </source>
</reference>
<proteinExistence type="inferred from homology"/>
<dbReference type="FunFam" id="3.20.20.10:FF:000002">
    <property type="entry name" value="Alanine racemase"/>
    <property type="match status" value="1"/>
</dbReference>
<dbReference type="NCBIfam" id="TIGR00492">
    <property type="entry name" value="alr"/>
    <property type="match status" value="1"/>
</dbReference>
<name>A0AAJ1WKJ2_9BACI</name>
<feature type="active site" description="Proton acceptor; specific for L-alanine" evidence="5">
    <location>
        <position position="267"/>
    </location>
</feature>
<evidence type="ECO:0000313" key="10">
    <source>
        <dbReference type="Proteomes" id="UP001237207"/>
    </source>
</evidence>
<dbReference type="InterPro" id="IPR009006">
    <property type="entry name" value="Ala_racemase/Decarboxylase_C"/>
</dbReference>
<comment type="catalytic activity">
    <reaction evidence="1 5">
        <text>L-alanine = D-alanine</text>
        <dbReference type="Rhea" id="RHEA:20249"/>
        <dbReference type="ChEBI" id="CHEBI:57416"/>
        <dbReference type="ChEBI" id="CHEBI:57972"/>
        <dbReference type="EC" id="5.1.1.1"/>
    </reaction>
</comment>
<dbReference type="InterPro" id="IPR029066">
    <property type="entry name" value="PLP-binding_barrel"/>
</dbReference>
<dbReference type="PANTHER" id="PTHR30511:SF0">
    <property type="entry name" value="ALANINE RACEMASE, CATABOLIC-RELATED"/>
    <property type="match status" value="1"/>
</dbReference>
<dbReference type="GO" id="GO:0030170">
    <property type="term" value="F:pyridoxal phosphate binding"/>
    <property type="evidence" value="ECO:0007669"/>
    <property type="project" value="UniProtKB-UniRule"/>
</dbReference>
<dbReference type="GO" id="GO:0008784">
    <property type="term" value="F:alanine racemase activity"/>
    <property type="evidence" value="ECO:0007669"/>
    <property type="project" value="UniProtKB-UniRule"/>
</dbReference>
<dbReference type="RefSeq" id="WP_307258653.1">
    <property type="nucleotide sequence ID" value="NZ_JAUSUC010000059.1"/>
</dbReference>
<evidence type="ECO:0000256" key="4">
    <source>
        <dbReference type="ARBA" id="ARBA00023235"/>
    </source>
</evidence>
<feature type="domain" description="Alanine racemase C-terminal" evidence="8">
    <location>
        <begin position="246"/>
        <end position="371"/>
    </location>
</feature>
<dbReference type="InterPro" id="IPR001608">
    <property type="entry name" value="Ala_racemase_N"/>
</dbReference>
<dbReference type="EC" id="5.1.1.1" evidence="5"/>
<evidence type="ECO:0000256" key="1">
    <source>
        <dbReference type="ARBA" id="ARBA00000316"/>
    </source>
</evidence>
<feature type="active site" description="Proton acceptor; specific for D-alanine" evidence="5">
    <location>
        <position position="42"/>
    </location>
</feature>
<dbReference type="InterPro" id="IPR020622">
    <property type="entry name" value="Ala_racemase_pyridoxalP-BS"/>
</dbReference>
<feature type="binding site" evidence="5 7">
    <location>
        <position position="138"/>
    </location>
    <ligand>
        <name>substrate</name>
    </ligand>
</feature>
<dbReference type="GO" id="GO:0009252">
    <property type="term" value="P:peptidoglycan biosynthetic process"/>
    <property type="evidence" value="ECO:0007669"/>
    <property type="project" value="TreeGrafter"/>
</dbReference>
<dbReference type="GO" id="GO:0005829">
    <property type="term" value="C:cytosol"/>
    <property type="evidence" value="ECO:0007669"/>
    <property type="project" value="TreeGrafter"/>
</dbReference>
<dbReference type="GO" id="GO:0030632">
    <property type="term" value="P:D-alanine biosynthetic process"/>
    <property type="evidence" value="ECO:0007669"/>
    <property type="project" value="UniProtKB-UniRule"/>
</dbReference>
<evidence type="ECO:0000259" key="8">
    <source>
        <dbReference type="SMART" id="SM01005"/>
    </source>
</evidence>
<comment type="function">
    <text evidence="5">Catalyzes the interconversion of L-alanine and D-alanine. May also act on other amino acids.</text>
</comment>
<comment type="caution">
    <text evidence="9">The sequence shown here is derived from an EMBL/GenBank/DDBJ whole genome shotgun (WGS) entry which is preliminary data.</text>
</comment>
<dbReference type="Pfam" id="PF01168">
    <property type="entry name" value="Ala_racemase_N"/>
    <property type="match status" value="1"/>
</dbReference>
<dbReference type="Gene3D" id="2.40.37.10">
    <property type="entry name" value="Lyase, Ornithine Decarboxylase, Chain A, domain 1"/>
    <property type="match status" value="1"/>
</dbReference>
<evidence type="ECO:0000256" key="5">
    <source>
        <dbReference type="HAMAP-Rule" id="MF_01201"/>
    </source>
</evidence>
<dbReference type="InterPro" id="IPR000821">
    <property type="entry name" value="Ala_racemase"/>
</dbReference>
<dbReference type="HAMAP" id="MF_01201">
    <property type="entry name" value="Ala_racemase"/>
    <property type="match status" value="1"/>
</dbReference>
<dbReference type="SUPFAM" id="SSF50621">
    <property type="entry name" value="Alanine racemase C-terminal domain-like"/>
    <property type="match status" value="1"/>
</dbReference>
<dbReference type="PRINTS" id="PR00992">
    <property type="entry name" value="ALARACEMASE"/>
</dbReference>
<dbReference type="SMART" id="SM01005">
    <property type="entry name" value="Ala_racemase_C"/>
    <property type="match status" value="1"/>
</dbReference>
<evidence type="ECO:0000256" key="3">
    <source>
        <dbReference type="ARBA" id="ARBA00022898"/>
    </source>
</evidence>
<comment type="cofactor">
    <cofactor evidence="2 5 6">
        <name>pyridoxal 5'-phosphate</name>
        <dbReference type="ChEBI" id="CHEBI:597326"/>
    </cofactor>
</comment>
<dbReference type="EMBL" id="JAUSUC010000059">
    <property type="protein sequence ID" value="MDQ0216588.1"/>
    <property type="molecule type" value="Genomic_DNA"/>
</dbReference>
<comment type="similarity">
    <text evidence="5">Belongs to the alanine racemase family.</text>
</comment>
<gene>
    <name evidence="9" type="ORF">J2S13_003050</name>
</gene>
<evidence type="ECO:0000256" key="7">
    <source>
        <dbReference type="PIRSR" id="PIRSR600821-52"/>
    </source>
</evidence>
<dbReference type="SUPFAM" id="SSF51419">
    <property type="entry name" value="PLP-binding barrel"/>
    <property type="match status" value="1"/>
</dbReference>
<sequence>MSNNHVFFRDTWAEIQLDHIKFNVIETKKLLPEDVDLFAVVKANAYGHGDVQVAHAALGAGASGLAVAVLDEALALRKKGVTSPILVLGASRPEDAVIAAENRISLTVFQMEWLKQAEPQLQGKMLNVHLKCDTGMGRLGIKTEKEIKTFETYLASSSVFRFEGVFTHFATADEVEMTYFTEQLGRFQSLISFLRAKPKYIHCANSATTLRHSKAYFNAVRLGISMYGLSPSNEMKPLLPFQLKPAFSLHTKVVHIKKVHAGEKISYGATYEASGDEWIATLPIGYADGWIRKLQGQEVLVNGQRAPIVGRICMDQCMIRLNQEVSIGTKVTLIGKQGDQEITMDEIAETLETIDYEVPCIITSRVPRVYIENGQVQSIDNKLLPSIF</sequence>
<protein>
    <recommendedName>
        <fullName evidence="5">Alanine racemase</fullName>
        <ecNumber evidence="5">5.1.1.1</ecNumber>
    </recommendedName>
</protein>
<dbReference type="PANTHER" id="PTHR30511">
    <property type="entry name" value="ALANINE RACEMASE"/>
    <property type="match status" value="1"/>
</dbReference>
<dbReference type="Gene3D" id="3.20.20.10">
    <property type="entry name" value="Alanine racemase"/>
    <property type="match status" value="1"/>
</dbReference>
<dbReference type="PROSITE" id="PS00395">
    <property type="entry name" value="ALANINE_RACEMASE"/>
    <property type="match status" value="1"/>
</dbReference>
<feature type="modified residue" description="N6-(pyridoxal phosphate)lysine" evidence="5 6">
    <location>
        <position position="42"/>
    </location>
</feature>
<dbReference type="InterPro" id="IPR011079">
    <property type="entry name" value="Ala_racemase_C"/>
</dbReference>
<comment type="pathway">
    <text evidence="5">Amino-acid biosynthesis; D-alanine biosynthesis; D-alanine from L-alanine: step 1/1.</text>
</comment>